<feature type="compositionally biased region" description="Low complexity" evidence="3">
    <location>
        <begin position="291"/>
        <end position="306"/>
    </location>
</feature>
<comment type="function">
    <text evidence="1">Catalyzes the hydrolysis of futalosine (FL) to dehypoxanthine futalosine (DHFL) and hypoxanthine, a step in the biosynthesis of menaquinone (MK, vitamin K2).</text>
</comment>
<feature type="region of interest" description="Disordered" evidence="3">
    <location>
        <begin position="267"/>
        <end position="306"/>
    </location>
</feature>
<dbReference type="EC" id="3.2.2.26" evidence="1 2"/>
<gene>
    <name evidence="1" type="primary">mqnB</name>
    <name evidence="5" type="ORF">GCM10022244_09420</name>
</gene>
<comment type="pathway">
    <text evidence="1">Quinol/quinone metabolism; menaquinone biosynthesis.</text>
</comment>
<dbReference type="CDD" id="cd17766">
    <property type="entry name" value="futalosine_nucleosidase_MqnB"/>
    <property type="match status" value="1"/>
</dbReference>
<organism evidence="5 6">
    <name type="scientific">Streptomyces gulbargensis</name>
    <dbReference type="NCBI Taxonomy" id="364901"/>
    <lineage>
        <taxon>Bacteria</taxon>
        <taxon>Bacillati</taxon>
        <taxon>Actinomycetota</taxon>
        <taxon>Actinomycetes</taxon>
        <taxon>Kitasatosporales</taxon>
        <taxon>Streptomycetaceae</taxon>
        <taxon>Streptomyces</taxon>
    </lineage>
</organism>
<dbReference type="PANTHER" id="PTHR46832:SF2">
    <property type="entry name" value="FUTALOSINE HYDROLASE"/>
    <property type="match status" value="1"/>
</dbReference>
<dbReference type="Proteomes" id="UP001501000">
    <property type="component" value="Unassembled WGS sequence"/>
</dbReference>
<dbReference type="PANTHER" id="PTHR46832">
    <property type="entry name" value="5'-METHYLTHIOADENOSINE/S-ADENOSYLHOMOCYSTEINE NUCLEOSIDASE"/>
    <property type="match status" value="1"/>
</dbReference>
<proteinExistence type="inferred from homology"/>
<evidence type="ECO:0000259" key="4">
    <source>
        <dbReference type="Pfam" id="PF01048"/>
    </source>
</evidence>
<accession>A0ABP7LI25</accession>
<reference evidence="6" key="1">
    <citation type="journal article" date="2019" name="Int. J. Syst. Evol. Microbiol.">
        <title>The Global Catalogue of Microorganisms (GCM) 10K type strain sequencing project: providing services to taxonomists for standard genome sequencing and annotation.</title>
        <authorList>
            <consortium name="The Broad Institute Genomics Platform"/>
            <consortium name="The Broad Institute Genome Sequencing Center for Infectious Disease"/>
            <person name="Wu L."/>
            <person name="Ma J."/>
        </authorList>
    </citation>
    <scope>NUCLEOTIDE SEQUENCE [LARGE SCALE GENOMIC DNA]</scope>
    <source>
        <strain evidence="6">JCM 16956</strain>
    </source>
</reference>
<keyword evidence="6" id="KW-1185">Reference proteome</keyword>
<dbReference type="HAMAP" id="MF_00991">
    <property type="entry name" value="MqnB"/>
    <property type="match status" value="1"/>
</dbReference>
<dbReference type="Pfam" id="PF01048">
    <property type="entry name" value="PNP_UDP_1"/>
    <property type="match status" value="1"/>
</dbReference>
<comment type="similarity">
    <text evidence="1">Belongs to the PNP/UDP phosphorylase family. Futalosine hydrolase subfamily.</text>
</comment>
<dbReference type="NCBIfam" id="TIGR03664">
    <property type="entry name" value="fut_nucase"/>
    <property type="match status" value="1"/>
</dbReference>
<keyword evidence="1" id="KW-0474">Menaquinone biosynthesis</keyword>
<dbReference type="GO" id="GO:0016787">
    <property type="term" value="F:hydrolase activity"/>
    <property type="evidence" value="ECO:0007669"/>
    <property type="project" value="UniProtKB-KW"/>
</dbReference>
<dbReference type="NCBIfam" id="NF006087">
    <property type="entry name" value="PRK08236.1"/>
    <property type="match status" value="1"/>
</dbReference>
<dbReference type="InterPro" id="IPR019963">
    <property type="entry name" value="FL_hydrolase_MqnB"/>
</dbReference>
<comment type="catalytic activity">
    <reaction evidence="1">
        <text>futalosine + H2O = dehypoxanthine futalosine + hypoxanthine</text>
        <dbReference type="Rhea" id="RHEA:25904"/>
        <dbReference type="ChEBI" id="CHEBI:15377"/>
        <dbReference type="ChEBI" id="CHEBI:17368"/>
        <dbReference type="ChEBI" id="CHEBI:58863"/>
        <dbReference type="ChEBI" id="CHEBI:58864"/>
        <dbReference type="EC" id="3.2.2.26"/>
    </reaction>
</comment>
<evidence type="ECO:0000256" key="1">
    <source>
        <dbReference type="HAMAP-Rule" id="MF_00991"/>
    </source>
</evidence>
<keyword evidence="1 5" id="KW-0378">Hydrolase</keyword>
<dbReference type="SUPFAM" id="SSF53167">
    <property type="entry name" value="Purine and uridine phosphorylases"/>
    <property type="match status" value="1"/>
</dbReference>
<feature type="domain" description="Nucleoside phosphorylase" evidence="4">
    <location>
        <begin position="5"/>
        <end position="250"/>
    </location>
</feature>
<evidence type="ECO:0000256" key="2">
    <source>
        <dbReference type="NCBIfam" id="TIGR03664"/>
    </source>
</evidence>
<protein>
    <recommendedName>
        <fullName evidence="1 2">Futalosine hydrolase</fullName>
        <shortName evidence="1">FL hydrolase</shortName>
        <ecNumber evidence="1 2">3.2.2.26</ecNumber>
    </recommendedName>
    <alternativeName>
        <fullName evidence="1">Futalosine nucleosidase</fullName>
    </alternativeName>
    <alternativeName>
        <fullName evidence="1">Menaquinone biosynthetic enzyme MqnB</fullName>
    </alternativeName>
</protein>
<dbReference type="InterPro" id="IPR035994">
    <property type="entry name" value="Nucleoside_phosphorylase_sf"/>
</dbReference>
<evidence type="ECO:0000313" key="5">
    <source>
        <dbReference type="EMBL" id="GAA3901344.1"/>
    </source>
</evidence>
<comment type="caution">
    <text evidence="5">The sequence shown here is derived from an EMBL/GenBank/DDBJ whole genome shotgun (WGS) entry which is preliminary data.</text>
</comment>
<dbReference type="EMBL" id="BAABAJ010000002">
    <property type="protein sequence ID" value="GAA3901344.1"/>
    <property type="molecule type" value="Genomic_DNA"/>
</dbReference>
<name>A0ABP7LI25_9ACTN</name>
<dbReference type="InterPro" id="IPR000845">
    <property type="entry name" value="Nucleoside_phosphorylase_d"/>
</dbReference>
<dbReference type="Gene3D" id="3.40.50.1580">
    <property type="entry name" value="Nucleoside phosphorylase domain"/>
    <property type="match status" value="1"/>
</dbReference>
<evidence type="ECO:0000313" key="6">
    <source>
        <dbReference type="Proteomes" id="UP001501000"/>
    </source>
</evidence>
<sequence>MARRILIVTAVAAEADSVAAGLPAGAPRAVALPGGLTLRRHTFLPAGASGAVRVDVLVGGVGPAAAAAATGTALTTAALRETAPADAMAGASAPYDLVVSAGIGGGFAPGAPLGSLVVSAAIVAADLGAQTPDGYLAVEDLGFGRSVHRVPEALTRPLADALAGAGLPCTVAPVLTVSTVTGTARRAAELAERHPGAAAEAMEGFGVAEAAASYGVPVVEVRAVSNAVGPRDRAAWRIGEALAALREAFGRLAGTGFAAVPDARAATGSVPDTHAVPGTGSVPDTPPGPAPASGSGSRPGSVEAPA</sequence>
<evidence type="ECO:0000256" key="3">
    <source>
        <dbReference type="SAM" id="MobiDB-lite"/>
    </source>
</evidence>